<proteinExistence type="predicted"/>
<name>A0A8T8SBB3_9BASI</name>
<feature type="compositionally biased region" description="Polar residues" evidence="1">
    <location>
        <begin position="126"/>
        <end position="140"/>
    </location>
</feature>
<dbReference type="AlphaFoldDB" id="A0A8T8SBB3"/>
<reference evidence="2" key="2">
    <citation type="journal article" date="2019" name="IMA Fungus">
        <title>Genome sequencing and comparison of five Tilletia species to identify candidate genes for the detection of regulated species infecting wheat.</title>
        <authorList>
            <person name="Nguyen H.D.T."/>
            <person name="Sultana T."/>
            <person name="Kesanakurti P."/>
            <person name="Hambleton S."/>
        </authorList>
    </citation>
    <scope>NUCLEOTIDE SEQUENCE</scope>
    <source>
        <strain evidence="2">DAOMC 236416</strain>
    </source>
</reference>
<feature type="region of interest" description="Disordered" evidence="1">
    <location>
        <begin position="1"/>
        <end position="160"/>
    </location>
</feature>
<comment type="caution">
    <text evidence="2">The sequence shown here is derived from an EMBL/GenBank/DDBJ whole genome shotgun (WGS) entry which is preliminary data.</text>
</comment>
<feature type="compositionally biased region" description="Polar residues" evidence="1">
    <location>
        <begin position="24"/>
        <end position="39"/>
    </location>
</feature>
<evidence type="ECO:0000313" key="2">
    <source>
        <dbReference type="EMBL" id="KAE8236347.1"/>
    </source>
</evidence>
<gene>
    <name evidence="2" type="ORF">A4X13_0g9179</name>
</gene>
<feature type="region of interest" description="Disordered" evidence="1">
    <location>
        <begin position="192"/>
        <end position="252"/>
    </location>
</feature>
<accession>A0A8T8SBB3</accession>
<protein>
    <submittedName>
        <fullName evidence="2">Uncharacterized protein</fullName>
    </submittedName>
</protein>
<organism evidence="2 3">
    <name type="scientific">Tilletia indica</name>
    <dbReference type="NCBI Taxonomy" id="43049"/>
    <lineage>
        <taxon>Eukaryota</taxon>
        <taxon>Fungi</taxon>
        <taxon>Dikarya</taxon>
        <taxon>Basidiomycota</taxon>
        <taxon>Ustilaginomycotina</taxon>
        <taxon>Exobasidiomycetes</taxon>
        <taxon>Tilletiales</taxon>
        <taxon>Tilletiaceae</taxon>
        <taxon>Tilletia</taxon>
    </lineage>
</organism>
<keyword evidence="3" id="KW-1185">Reference proteome</keyword>
<feature type="compositionally biased region" description="Low complexity" evidence="1">
    <location>
        <begin position="205"/>
        <end position="230"/>
    </location>
</feature>
<feature type="compositionally biased region" description="Polar residues" evidence="1">
    <location>
        <begin position="238"/>
        <end position="252"/>
    </location>
</feature>
<sequence>MGVTALGLSSRGHYSTSKEEDELQTSGSASRDTIGGTTTPKRKQSVLDKAIAQKEREWKQQQQQPQQQQQQELQQQLQQNEQQSHSAQRTSRDLPPAVTSPKQARISLREESRSLSPIALARRSQHASSAVQAAPTSALGTNLPPATSHGQHHHQQQQQHHYYMGSGPFSGHGLSTMRSPVEERDRMLFNNTKSAPFSAGPFTSPSPSVSPVSYTSQLPPLSLSSAQTTSLHHRKRMAQQQQSLRSNVSSTA</sequence>
<evidence type="ECO:0000313" key="3">
    <source>
        <dbReference type="Proteomes" id="UP000077521"/>
    </source>
</evidence>
<dbReference type="Proteomes" id="UP000077521">
    <property type="component" value="Unassembled WGS sequence"/>
</dbReference>
<evidence type="ECO:0000256" key="1">
    <source>
        <dbReference type="SAM" id="MobiDB-lite"/>
    </source>
</evidence>
<feature type="compositionally biased region" description="Low complexity" evidence="1">
    <location>
        <begin position="60"/>
        <end position="83"/>
    </location>
</feature>
<reference evidence="2" key="1">
    <citation type="submission" date="2016-04" db="EMBL/GenBank/DDBJ databases">
        <authorList>
            <person name="Nguyen H.D."/>
            <person name="Samba Siva P."/>
            <person name="Cullis J."/>
            <person name="Levesque C.A."/>
            <person name="Hambleton S."/>
        </authorList>
    </citation>
    <scope>NUCLEOTIDE SEQUENCE</scope>
    <source>
        <strain evidence="2">DAOMC 236416</strain>
    </source>
</reference>
<dbReference type="EMBL" id="LWDF02002266">
    <property type="protein sequence ID" value="KAE8236347.1"/>
    <property type="molecule type" value="Genomic_DNA"/>
</dbReference>